<dbReference type="AlphaFoldDB" id="A0A256FF81"/>
<protein>
    <submittedName>
        <fullName evidence="1">Uncharacterized protein</fullName>
    </submittedName>
</protein>
<keyword evidence="2" id="KW-1185">Reference proteome</keyword>
<comment type="caution">
    <text evidence="1">The sequence shown here is derived from an EMBL/GenBank/DDBJ whole genome shotgun (WGS) entry which is preliminary data.</text>
</comment>
<evidence type="ECO:0000313" key="1">
    <source>
        <dbReference type="EMBL" id="OYR13525.1"/>
    </source>
</evidence>
<gene>
    <name evidence="1" type="ORF">CEV33_0319</name>
</gene>
<name>A0A256FF81_9HYPH</name>
<reference evidence="1 2" key="1">
    <citation type="submission" date="2017-07" db="EMBL/GenBank/DDBJ databases">
        <title>Phylogenetic study on the rhizospheric bacterium Ochrobactrum sp. A44.</title>
        <authorList>
            <person name="Krzyzanowska D.M."/>
            <person name="Ossowicki A."/>
            <person name="Rajewska M."/>
            <person name="Maciag T."/>
            <person name="Kaczynski Z."/>
            <person name="Czerwicka M."/>
            <person name="Jafra S."/>
        </authorList>
    </citation>
    <scope>NUCLEOTIDE SEQUENCE [LARGE SCALE GENOMIC DNA]</scope>
    <source>
        <strain evidence="1 2">OgA9a</strain>
    </source>
</reference>
<dbReference type="Proteomes" id="UP000216478">
    <property type="component" value="Unassembled WGS sequence"/>
</dbReference>
<evidence type="ECO:0000313" key="2">
    <source>
        <dbReference type="Proteomes" id="UP000216478"/>
    </source>
</evidence>
<sequence>MIIAGLTREDYLSRNQQDADFFRIVRLVQAEKLKRRSGADIEIRRTIASDNQKTTFR</sequence>
<organism evidence="1 2">
    <name type="scientific">Brucella grignonensis</name>
    <dbReference type="NCBI Taxonomy" id="94627"/>
    <lineage>
        <taxon>Bacteria</taxon>
        <taxon>Pseudomonadati</taxon>
        <taxon>Pseudomonadota</taxon>
        <taxon>Alphaproteobacteria</taxon>
        <taxon>Hyphomicrobiales</taxon>
        <taxon>Brucellaceae</taxon>
        <taxon>Brucella/Ochrobactrum group</taxon>
        <taxon>Brucella</taxon>
    </lineage>
</organism>
<accession>A0A256FF81</accession>
<proteinExistence type="predicted"/>
<dbReference type="EMBL" id="NNRL01000157">
    <property type="protein sequence ID" value="OYR13525.1"/>
    <property type="molecule type" value="Genomic_DNA"/>
</dbReference>